<sequence>MALGRGLWWVSSAITCIVLCACEVSATCGHIQQFQDVFIDCAMVHVLVKWPGTRLFDVYPLRCVVESRCERQLTEDMRNVAEFAGHLILASVSCVVRLFRVSGLHFSCKKEPSPGYILAAGPQRDMEKKRDRYAKAM</sequence>
<organism evidence="2">
    <name type="scientific">Argas monolakensis</name>
    <name type="common">Mono lake bird tick</name>
    <dbReference type="NCBI Taxonomy" id="34602"/>
    <lineage>
        <taxon>Eukaryota</taxon>
        <taxon>Metazoa</taxon>
        <taxon>Ecdysozoa</taxon>
        <taxon>Arthropoda</taxon>
        <taxon>Chelicerata</taxon>
        <taxon>Arachnida</taxon>
        <taxon>Acari</taxon>
        <taxon>Parasitiformes</taxon>
        <taxon>Ixodida</taxon>
        <taxon>Ixodoidea</taxon>
        <taxon>Argasidae</taxon>
        <taxon>Argasinae</taxon>
        <taxon>Argas</taxon>
    </lineage>
</organism>
<protein>
    <submittedName>
        <fullName evidence="2">Putative secretory protein</fullName>
    </submittedName>
</protein>
<proteinExistence type="evidence at transcript level"/>
<keyword evidence="1" id="KW-0732">Signal</keyword>
<dbReference type="EMBL" id="DQ886837">
    <property type="protein sequence ID" value="ABI52754.1"/>
    <property type="molecule type" value="mRNA"/>
</dbReference>
<reference evidence="2" key="1">
    <citation type="journal article" date="2008" name="Insect Biochem. Mol. Biol.">
        <title>Comparative sialomics between hard and soft ticks: implications for the evolution of blood-feeding behavior.</title>
        <authorList>
            <person name="Mans B.J."/>
            <person name="Andersen J.F."/>
            <person name="Francischetti I.M."/>
            <person name="Valenzuela J.G."/>
            <person name="Schwan T.G."/>
            <person name="Pham V.M."/>
            <person name="Garfield M.K."/>
            <person name="Hammer C.H."/>
            <person name="Ribeiro J.M."/>
        </authorList>
    </citation>
    <scope>NUCLEOTIDE SEQUENCE</scope>
    <source>
        <strain evidence="2">AM-314</strain>
        <tissue evidence="2">Adult salivary gland</tissue>
    </source>
</reference>
<dbReference type="AlphaFoldDB" id="Q09JK9"/>
<name>Q09JK9_ARGMO</name>
<feature type="chain" id="PRO_5004167664" evidence="1">
    <location>
        <begin position="27"/>
        <end position="137"/>
    </location>
</feature>
<feature type="signal peptide" evidence="1">
    <location>
        <begin position="1"/>
        <end position="26"/>
    </location>
</feature>
<accession>Q09JK9</accession>
<evidence type="ECO:0000313" key="2">
    <source>
        <dbReference type="EMBL" id="ABI52754.1"/>
    </source>
</evidence>
<evidence type="ECO:0000256" key="1">
    <source>
        <dbReference type="SAM" id="SignalP"/>
    </source>
</evidence>
<dbReference type="PROSITE" id="PS51257">
    <property type="entry name" value="PROKAR_LIPOPROTEIN"/>
    <property type="match status" value="1"/>
</dbReference>